<evidence type="ECO:0000256" key="1">
    <source>
        <dbReference type="ARBA" id="ARBA00009437"/>
    </source>
</evidence>
<dbReference type="PANTHER" id="PTHR30293:SF0">
    <property type="entry name" value="NITROGEN ASSIMILATION REGULATORY PROTEIN NAC"/>
    <property type="match status" value="1"/>
</dbReference>
<keyword evidence="2" id="KW-0805">Transcription regulation</keyword>
<dbReference type="InterPro" id="IPR000847">
    <property type="entry name" value="LysR_HTH_N"/>
</dbReference>
<protein>
    <recommendedName>
        <fullName evidence="7">HTH-type transcriptional regulator TtuA</fullName>
    </recommendedName>
    <alternativeName>
        <fullName evidence="8">Tartrate utilization transcriptional regulator</fullName>
    </alternativeName>
</protein>
<evidence type="ECO:0000259" key="9">
    <source>
        <dbReference type="PROSITE" id="PS50931"/>
    </source>
</evidence>
<sequence>MTAPACYWEDSVRIRQLEYFLEVCACGSITQASAKLNVAQPALGMQLRSLEQELGTKLLKRTARGTVATAAGQVCLEEARIILNRVRLLKQRLKEMEAAETSTVRLGLTPSMATLMTGRLLETIGAGAVPINVQIFEEFSHILMSRVERGELDIALAFSVPEGTRLSCEPLLQEELTLIMAPGTEFDVAKPIAFRDLVDIPVVMPSERDFLRQLINEALRREDLSLNILYQVESMRAMKDLILRGRACGILPYGNVVGEVSADHLRTRRIIDPPLTRTLYFIWPAGIDFGRKERIVVSALRELLPNLFEEVATFSPLPALDKATGRVP</sequence>
<evidence type="ECO:0000256" key="5">
    <source>
        <dbReference type="ARBA" id="ARBA00023163"/>
    </source>
</evidence>
<comment type="similarity">
    <text evidence="1">Belongs to the LysR transcriptional regulatory family.</text>
</comment>
<dbReference type="GO" id="GO:0003677">
    <property type="term" value="F:DNA binding"/>
    <property type="evidence" value="ECO:0007669"/>
    <property type="project" value="UniProtKB-KW"/>
</dbReference>
<dbReference type="Pfam" id="PF00126">
    <property type="entry name" value="HTH_1"/>
    <property type="match status" value="1"/>
</dbReference>
<dbReference type="Proteomes" id="UP000295238">
    <property type="component" value="Unassembled WGS sequence"/>
</dbReference>
<evidence type="ECO:0000256" key="3">
    <source>
        <dbReference type="ARBA" id="ARBA00023125"/>
    </source>
</evidence>
<dbReference type="AlphaFoldDB" id="A0A4R5UAX9"/>
<comment type="caution">
    <text evidence="10">The sequence shown here is derived from an EMBL/GenBank/DDBJ whole genome shotgun (WGS) entry which is preliminary data.</text>
</comment>
<dbReference type="SUPFAM" id="SSF53850">
    <property type="entry name" value="Periplasmic binding protein-like II"/>
    <property type="match status" value="1"/>
</dbReference>
<evidence type="ECO:0000256" key="7">
    <source>
        <dbReference type="ARBA" id="ARBA00067332"/>
    </source>
</evidence>
<dbReference type="SUPFAM" id="SSF46785">
    <property type="entry name" value="Winged helix' DNA-binding domain"/>
    <property type="match status" value="1"/>
</dbReference>
<evidence type="ECO:0000256" key="6">
    <source>
        <dbReference type="ARBA" id="ARBA00054626"/>
    </source>
</evidence>
<reference evidence="10 11" key="1">
    <citation type="submission" date="2019-03" db="EMBL/GenBank/DDBJ databases">
        <title>Rhizobium sp. nov., an bacterium isolated from biocrust in Mu Us Desert.</title>
        <authorList>
            <person name="Lixiong L."/>
        </authorList>
    </citation>
    <scope>NUCLEOTIDE SEQUENCE [LARGE SCALE GENOMIC DNA]</scope>
    <source>
        <strain evidence="10 11">SPY-1</strain>
    </source>
</reference>
<dbReference type="InterPro" id="IPR036388">
    <property type="entry name" value="WH-like_DNA-bd_sf"/>
</dbReference>
<keyword evidence="4" id="KW-0010">Activator</keyword>
<keyword evidence="5" id="KW-0804">Transcription</keyword>
<dbReference type="InterPro" id="IPR036390">
    <property type="entry name" value="WH_DNA-bd_sf"/>
</dbReference>
<comment type="function">
    <text evidence="6">Transcriptional regulator of the ttuABCDE tartrate utilization operon.</text>
</comment>
<name>A0A4R5UAX9_9HYPH</name>
<evidence type="ECO:0000313" key="11">
    <source>
        <dbReference type="Proteomes" id="UP000295238"/>
    </source>
</evidence>
<dbReference type="EMBL" id="SMTL01000005">
    <property type="protein sequence ID" value="TDK32197.1"/>
    <property type="molecule type" value="Genomic_DNA"/>
</dbReference>
<keyword evidence="3" id="KW-0238">DNA-binding</keyword>
<keyword evidence="11" id="KW-1185">Reference proteome</keyword>
<evidence type="ECO:0000256" key="4">
    <source>
        <dbReference type="ARBA" id="ARBA00023159"/>
    </source>
</evidence>
<dbReference type="FunFam" id="1.10.10.10:FF:000001">
    <property type="entry name" value="LysR family transcriptional regulator"/>
    <property type="match status" value="1"/>
</dbReference>
<evidence type="ECO:0000256" key="8">
    <source>
        <dbReference type="ARBA" id="ARBA00083243"/>
    </source>
</evidence>
<organism evidence="10 11">
    <name type="scientific">Rhizobium deserti</name>
    <dbReference type="NCBI Taxonomy" id="2547961"/>
    <lineage>
        <taxon>Bacteria</taxon>
        <taxon>Pseudomonadati</taxon>
        <taxon>Pseudomonadota</taxon>
        <taxon>Alphaproteobacteria</taxon>
        <taxon>Hyphomicrobiales</taxon>
        <taxon>Rhizobiaceae</taxon>
        <taxon>Rhizobium/Agrobacterium group</taxon>
        <taxon>Rhizobium</taxon>
    </lineage>
</organism>
<accession>A0A4R5UAX9</accession>
<dbReference type="GO" id="GO:2000142">
    <property type="term" value="P:regulation of DNA-templated transcription initiation"/>
    <property type="evidence" value="ECO:0007669"/>
    <property type="project" value="TreeGrafter"/>
</dbReference>
<evidence type="ECO:0000256" key="2">
    <source>
        <dbReference type="ARBA" id="ARBA00023015"/>
    </source>
</evidence>
<dbReference type="PANTHER" id="PTHR30293">
    <property type="entry name" value="TRANSCRIPTIONAL REGULATORY PROTEIN NAC-RELATED"/>
    <property type="match status" value="1"/>
</dbReference>
<dbReference type="GO" id="GO:0003700">
    <property type="term" value="F:DNA-binding transcription factor activity"/>
    <property type="evidence" value="ECO:0007669"/>
    <property type="project" value="InterPro"/>
</dbReference>
<proteinExistence type="inferred from homology"/>
<gene>
    <name evidence="10" type="ORF">E2F50_17870</name>
</gene>
<dbReference type="PRINTS" id="PR00039">
    <property type="entry name" value="HTHLYSR"/>
</dbReference>
<dbReference type="Gene3D" id="1.10.10.10">
    <property type="entry name" value="Winged helix-like DNA-binding domain superfamily/Winged helix DNA-binding domain"/>
    <property type="match status" value="1"/>
</dbReference>
<evidence type="ECO:0000313" key="10">
    <source>
        <dbReference type="EMBL" id="TDK32197.1"/>
    </source>
</evidence>
<dbReference type="PROSITE" id="PS50931">
    <property type="entry name" value="HTH_LYSR"/>
    <property type="match status" value="1"/>
</dbReference>
<feature type="domain" description="HTH lysR-type" evidence="9">
    <location>
        <begin position="12"/>
        <end position="69"/>
    </location>
</feature>
<dbReference type="InterPro" id="IPR005119">
    <property type="entry name" value="LysR_subst-bd"/>
</dbReference>
<dbReference type="Gene3D" id="3.40.190.290">
    <property type="match status" value="1"/>
</dbReference>
<dbReference type="Pfam" id="PF03466">
    <property type="entry name" value="LysR_substrate"/>
    <property type="match status" value="1"/>
</dbReference>